<feature type="transmembrane region" description="Helical" evidence="10">
    <location>
        <begin position="211"/>
        <end position="228"/>
    </location>
</feature>
<evidence type="ECO:0000256" key="7">
    <source>
        <dbReference type="ARBA" id="ARBA00023034"/>
    </source>
</evidence>
<reference evidence="11 12" key="1">
    <citation type="submission" date="2013-07" db="EMBL/GenBank/DDBJ databases">
        <title>The Genome Sequence of Cryptococcus heveanensis BCC8398.</title>
        <authorList>
            <consortium name="The Broad Institute Genome Sequencing Platform"/>
            <person name="Cuomo C."/>
            <person name="Litvintseva A."/>
            <person name="Chen Y."/>
            <person name="Heitman J."/>
            <person name="Sun S."/>
            <person name="Springer D."/>
            <person name="Dromer F."/>
            <person name="Young S.K."/>
            <person name="Zeng Q."/>
            <person name="Gargeya S."/>
            <person name="Fitzgerald M."/>
            <person name="Abouelleil A."/>
            <person name="Alvarado L."/>
            <person name="Berlin A.M."/>
            <person name="Chapman S.B."/>
            <person name="Dewar J."/>
            <person name="Goldberg J."/>
            <person name="Griggs A."/>
            <person name="Gujja S."/>
            <person name="Hansen M."/>
            <person name="Howarth C."/>
            <person name="Imamovic A."/>
            <person name="Larimer J."/>
            <person name="McCowan C."/>
            <person name="Murphy C."/>
            <person name="Pearson M."/>
            <person name="Priest M."/>
            <person name="Roberts A."/>
            <person name="Saif S."/>
            <person name="Shea T."/>
            <person name="Sykes S."/>
            <person name="Wortman J."/>
            <person name="Nusbaum C."/>
            <person name="Birren B."/>
        </authorList>
    </citation>
    <scope>NUCLEOTIDE SEQUENCE [LARGE SCALE GENOMIC DNA]</scope>
    <source>
        <strain evidence="11 12">BCC8398</strain>
    </source>
</reference>
<evidence type="ECO:0000256" key="8">
    <source>
        <dbReference type="ARBA" id="ARBA00023136"/>
    </source>
</evidence>
<organism evidence="11 12">
    <name type="scientific">Kwoniella heveanensis BCC8398</name>
    <dbReference type="NCBI Taxonomy" id="1296120"/>
    <lineage>
        <taxon>Eukaryota</taxon>
        <taxon>Fungi</taxon>
        <taxon>Dikarya</taxon>
        <taxon>Basidiomycota</taxon>
        <taxon>Agaricomycotina</taxon>
        <taxon>Tremellomycetes</taxon>
        <taxon>Tremellales</taxon>
        <taxon>Cryptococcaceae</taxon>
        <taxon>Kwoniella</taxon>
    </lineage>
</organism>
<evidence type="ECO:0000256" key="4">
    <source>
        <dbReference type="ARBA" id="ARBA00022692"/>
    </source>
</evidence>
<dbReference type="STRING" id="1296120.A0A1B9GKW6"/>
<dbReference type="GO" id="GO:0043001">
    <property type="term" value="P:Golgi to plasma membrane protein transport"/>
    <property type="evidence" value="ECO:0007669"/>
    <property type="project" value="TreeGrafter"/>
</dbReference>
<evidence type="ECO:0000313" key="11">
    <source>
        <dbReference type="EMBL" id="OCF31628.1"/>
    </source>
</evidence>
<keyword evidence="5" id="KW-0653">Protein transport</keyword>
<keyword evidence="6 10" id="KW-1133">Transmembrane helix</keyword>
<feature type="transmembrane region" description="Helical" evidence="10">
    <location>
        <begin position="185"/>
        <end position="205"/>
    </location>
</feature>
<dbReference type="AlphaFoldDB" id="A0A1B9GKW6"/>
<dbReference type="GO" id="GO:0005829">
    <property type="term" value="C:cytosol"/>
    <property type="evidence" value="ECO:0007669"/>
    <property type="project" value="GOC"/>
</dbReference>
<evidence type="ECO:0008006" key="13">
    <source>
        <dbReference type="Google" id="ProtNLM"/>
    </source>
</evidence>
<gene>
    <name evidence="11" type="ORF">I316_06633</name>
</gene>
<evidence type="ECO:0000256" key="2">
    <source>
        <dbReference type="ARBA" id="ARBA00008160"/>
    </source>
</evidence>
<keyword evidence="8 10" id="KW-0472">Membrane</keyword>
<evidence type="ECO:0000256" key="10">
    <source>
        <dbReference type="SAM" id="Phobius"/>
    </source>
</evidence>
<keyword evidence="7" id="KW-0333">Golgi apparatus</keyword>
<dbReference type="GO" id="GO:0005802">
    <property type="term" value="C:trans-Golgi network"/>
    <property type="evidence" value="ECO:0007669"/>
    <property type="project" value="TreeGrafter"/>
</dbReference>
<dbReference type="PANTHER" id="PTHR12952:SF0">
    <property type="entry name" value="PROTEIN SYS1 HOMOLOG"/>
    <property type="match status" value="1"/>
</dbReference>
<dbReference type="PANTHER" id="PTHR12952">
    <property type="entry name" value="SYS1"/>
    <property type="match status" value="1"/>
</dbReference>
<comment type="subcellular location">
    <subcellularLocation>
        <location evidence="1">Golgi apparatus membrane</location>
        <topology evidence="1">Multi-pass membrane protein</topology>
    </subcellularLocation>
</comment>
<reference evidence="12" key="2">
    <citation type="submission" date="2013-12" db="EMBL/GenBank/DDBJ databases">
        <title>Evolution of pathogenesis and genome organization in the Tremellales.</title>
        <authorList>
            <person name="Cuomo C."/>
            <person name="Litvintseva A."/>
            <person name="Heitman J."/>
            <person name="Chen Y."/>
            <person name="Sun S."/>
            <person name="Springer D."/>
            <person name="Dromer F."/>
            <person name="Young S."/>
            <person name="Zeng Q."/>
            <person name="Chapman S."/>
            <person name="Gujja S."/>
            <person name="Saif S."/>
            <person name="Birren B."/>
        </authorList>
    </citation>
    <scope>NUCLEOTIDE SEQUENCE [LARGE SCALE GENOMIC DNA]</scope>
    <source>
        <strain evidence="12">BCC8398</strain>
    </source>
</reference>
<evidence type="ECO:0000256" key="5">
    <source>
        <dbReference type="ARBA" id="ARBA00022927"/>
    </source>
</evidence>
<accession>A0A1B9GKW6</accession>
<dbReference type="GO" id="GO:0034067">
    <property type="term" value="P:protein localization to Golgi apparatus"/>
    <property type="evidence" value="ECO:0007669"/>
    <property type="project" value="TreeGrafter"/>
</dbReference>
<comment type="similarity">
    <text evidence="2">Belongs to the SYS1 family.</text>
</comment>
<keyword evidence="4 10" id="KW-0812">Transmembrane</keyword>
<sequence>MVKLRVQGWDPVMSGQLNASLLRDEKATLTEIMSLKQIISLQTIHYLILAILLPPMLTSLTSPTLLSYAGGPSTVSHILDWREMAARPTISKTSFPGVEGWRKLRGAWAGGKEIGSVTRPHNGADDEGHHHESVGVEGMKATQVDEYWEYGVDDKRGWVIGGVWLLAFAIDIAPLYYLIRRPTYILDFALTLIFNHFILTTYYSASFPTSFFFWVVQAMGAVLMVVVAEQLCVKREMRSELDIGWQPNLEGGGTEQESTQGLLANQAPAPAGPSGSKSGGSTGAEEIELTER</sequence>
<feature type="compositionally biased region" description="Low complexity" evidence="9">
    <location>
        <begin position="255"/>
        <end position="276"/>
    </location>
</feature>
<protein>
    <recommendedName>
        <fullName evidence="13">Integral membrane protein</fullName>
    </recommendedName>
</protein>
<name>A0A1B9GKW6_9TREE</name>
<feature type="region of interest" description="Disordered" evidence="9">
    <location>
        <begin position="246"/>
        <end position="292"/>
    </location>
</feature>
<evidence type="ECO:0000313" key="12">
    <source>
        <dbReference type="Proteomes" id="UP000092666"/>
    </source>
</evidence>
<evidence type="ECO:0000256" key="6">
    <source>
        <dbReference type="ARBA" id="ARBA00022989"/>
    </source>
</evidence>
<dbReference type="Proteomes" id="UP000092666">
    <property type="component" value="Unassembled WGS sequence"/>
</dbReference>
<keyword evidence="12" id="KW-1185">Reference proteome</keyword>
<evidence type="ECO:0000256" key="3">
    <source>
        <dbReference type="ARBA" id="ARBA00022448"/>
    </source>
</evidence>
<proteinExistence type="inferred from homology"/>
<dbReference type="OrthoDB" id="542931at2759"/>
<feature type="transmembrane region" description="Helical" evidence="10">
    <location>
        <begin position="38"/>
        <end position="57"/>
    </location>
</feature>
<dbReference type="EMBL" id="KV700132">
    <property type="protein sequence ID" value="OCF31628.1"/>
    <property type="molecule type" value="Genomic_DNA"/>
</dbReference>
<dbReference type="InterPro" id="IPR019185">
    <property type="entry name" value="Integral_membrane_SYS1-rel"/>
</dbReference>
<dbReference type="Pfam" id="PF09801">
    <property type="entry name" value="SYS1"/>
    <property type="match status" value="1"/>
</dbReference>
<evidence type="ECO:0000256" key="1">
    <source>
        <dbReference type="ARBA" id="ARBA00004653"/>
    </source>
</evidence>
<dbReference type="GO" id="GO:0006895">
    <property type="term" value="P:Golgi to endosome transport"/>
    <property type="evidence" value="ECO:0007669"/>
    <property type="project" value="TreeGrafter"/>
</dbReference>
<evidence type="ECO:0000256" key="9">
    <source>
        <dbReference type="SAM" id="MobiDB-lite"/>
    </source>
</evidence>
<keyword evidence="3" id="KW-0813">Transport</keyword>
<feature type="transmembrane region" description="Helical" evidence="10">
    <location>
        <begin position="158"/>
        <end position="178"/>
    </location>
</feature>
<dbReference type="GO" id="GO:0000139">
    <property type="term" value="C:Golgi membrane"/>
    <property type="evidence" value="ECO:0007669"/>
    <property type="project" value="UniProtKB-SubCell"/>
</dbReference>